<accession>A0ABX1PWJ6</accession>
<keyword evidence="1" id="KW-0732">Signal</keyword>
<evidence type="ECO:0000256" key="1">
    <source>
        <dbReference type="SAM" id="SignalP"/>
    </source>
</evidence>
<feature type="chain" id="PRO_5046678803" evidence="1">
    <location>
        <begin position="31"/>
        <end position="541"/>
    </location>
</feature>
<gene>
    <name evidence="2" type="ORF">GPA22_01890</name>
</gene>
<keyword evidence="3" id="KW-1185">Reference proteome</keyword>
<evidence type="ECO:0000313" key="3">
    <source>
        <dbReference type="Proteomes" id="UP000623795"/>
    </source>
</evidence>
<feature type="signal peptide" evidence="1">
    <location>
        <begin position="1"/>
        <end position="30"/>
    </location>
</feature>
<evidence type="ECO:0000313" key="2">
    <source>
        <dbReference type="EMBL" id="NMG42486.1"/>
    </source>
</evidence>
<reference evidence="2 3" key="1">
    <citation type="submission" date="2019-12" db="EMBL/GenBank/DDBJ databases">
        <title>Comparative genomics gives insights into the taxonomy of the Azoarcus-Aromatoleum group and reveals separate origins of nif in the plant-associated Azoarcus and non-plant-associated Aromatoleum sub-groups.</title>
        <authorList>
            <person name="Lafos M."/>
            <person name="Maluk M."/>
            <person name="Batista M."/>
            <person name="Junghare M."/>
            <person name="Carmona M."/>
            <person name="Faoro H."/>
            <person name="Cruz L.M."/>
            <person name="Battistoni F."/>
            <person name="De Souza E."/>
            <person name="Pedrosa F."/>
            <person name="Chen W.-M."/>
            <person name="Poole P.S."/>
            <person name="Dixon R.A."/>
            <person name="James E.K."/>
        </authorList>
    </citation>
    <scope>NUCLEOTIDE SEQUENCE [LARGE SCALE GENOMIC DNA]</scope>
    <source>
        <strain evidence="2 3">Td21</strain>
    </source>
</reference>
<dbReference type="InterPro" id="IPR010727">
    <property type="entry name" value="DUF1302"/>
</dbReference>
<dbReference type="RefSeq" id="WP_169254407.1">
    <property type="nucleotide sequence ID" value="NZ_WTVN01000002.1"/>
</dbReference>
<protein>
    <submittedName>
        <fullName evidence="2">DUF1302 family protein</fullName>
    </submittedName>
</protein>
<dbReference type="EMBL" id="WTVN01000002">
    <property type="protein sequence ID" value="NMG42486.1"/>
    <property type="molecule type" value="Genomic_DNA"/>
</dbReference>
<organism evidence="2 3">
    <name type="scientific">Aromatoleum toluvorans</name>
    <dbReference type="NCBI Taxonomy" id="92002"/>
    <lineage>
        <taxon>Bacteria</taxon>
        <taxon>Pseudomonadati</taxon>
        <taxon>Pseudomonadota</taxon>
        <taxon>Betaproteobacteria</taxon>
        <taxon>Rhodocyclales</taxon>
        <taxon>Rhodocyclaceae</taxon>
        <taxon>Aromatoleum</taxon>
    </lineage>
</organism>
<comment type="caution">
    <text evidence="2">The sequence shown here is derived from an EMBL/GenBank/DDBJ whole genome shotgun (WGS) entry which is preliminary data.</text>
</comment>
<proteinExistence type="predicted"/>
<sequence>MQFDKKGRQVTMHAAVSLVALFGAIGAAQAIEIDTGNPDISMQWGNTVRYNAGWRMNGKDRVIANSPNTDEGDNSFDRGEMVTNRVDLLTELDVSYRRQVGFRVSAAAWYDAAFDENVKTGAGLASRGSYIDNEFSDRTKRYHGGPSGELLDAFVFGNFNLGSMPASLKVGRQTNLWGEALVLSSHSVSYAQAPIDAFKATATPGVDAKEVSLPVGQVYGSLQLTDRLSLAAQYYYAWDPTRLAQGGTYLSSTDFLLDGPDRFSLAPGVNLANRGIDKPKGQADWGLAARYNSDLLGATVGAYYRVFDERSPTVSIDLARRTYRAIYPEDAKLYGLSLAKNIGGVSVGAELVHRRDTALASSITDGANEGARGDTWHGLVNAVATFGPTSLWSSAALTGEVAYSKLDRVTSGERYFNGCHRDGAPSRDEKTGCASREAWQGTVRFSPTWTAVWPGWDISSTASLTYGIAGNSAVLGGGNEKSGSWTVGMTFTYNQQHDFTIAYNDYLATYQKNPANGLIQFSNGSQLQDRGWLSLTYKGSF</sequence>
<name>A0ABX1PWJ6_9RHOO</name>
<dbReference type="SUPFAM" id="SSF56935">
    <property type="entry name" value="Porins"/>
    <property type="match status" value="1"/>
</dbReference>
<dbReference type="Proteomes" id="UP000623795">
    <property type="component" value="Unassembled WGS sequence"/>
</dbReference>
<dbReference type="Pfam" id="PF06980">
    <property type="entry name" value="DUF1302"/>
    <property type="match status" value="1"/>
</dbReference>